<gene>
    <name evidence="1" type="ORF">QL01_188</name>
</gene>
<dbReference type="KEGG" id="vg:26629907"/>
<dbReference type="RefSeq" id="YP_009202919.1">
    <property type="nucleotide sequence ID" value="NC_028847.1"/>
</dbReference>
<name>A0A0K1LKY9_9CAUD</name>
<dbReference type="GeneID" id="26629907"/>
<keyword evidence="2" id="KW-1185">Reference proteome</keyword>
<evidence type="ECO:0000313" key="1">
    <source>
        <dbReference type="EMBL" id="AKU42845.1"/>
    </source>
</evidence>
<organism evidence="1 2">
    <name type="scientific">Escherichia phage QL01</name>
    <dbReference type="NCBI Taxonomy" id="1673871"/>
    <lineage>
        <taxon>Viruses</taxon>
        <taxon>Duplodnaviria</taxon>
        <taxon>Heunggongvirae</taxon>
        <taxon>Uroviricota</taxon>
        <taxon>Caudoviricetes</taxon>
        <taxon>Pantevenvirales</taxon>
        <taxon>Straboviridae</taxon>
        <taxon>Tevenvirinae</taxon>
        <taxon>Dhakavirus</taxon>
        <taxon>Dhakavirus ql01</taxon>
    </lineage>
</organism>
<reference evidence="2" key="1">
    <citation type="submission" date="2015-06" db="EMBL/GenBank/DDBJ databases">
        <title>Isolation and characterization of a T4-like phage QL01 with wide host range against APEC.</title>
        <authorList>
            <person name="Xu J."/>
            <person name="Chen M."/>
            <person name="Zhang W."/>
        </authorList>
    </citation>
    <scope>NUCLEOTIDE SEQUENCE [LARGE SCALE GENOMIC DNA]</scope>
</reference>
<evidence type="ECO:0000313" key="2">
    <source>
        <dbReference type="Proteomes" id="UP000203373"/>
    </source>
</evidence>
<dbReference type="Proteomes" id="UP000203373">
    <property type="component" value="Segment"/>
</dbReference>
<accession>A0A0K1LKY9</accession>
<sequence length="32" mass="3674">MRRTKNTKPIKVDADKMKLLQEFINAALASNK</sequence>
<proteinExistence type="predicted"/>
<dbReference type="EMBL" id="KT176190">
    <property type="protein sequence ID" value="AKU42845.1"/>
    <property type="molecule type" value="Genomic_DNA"/>
</dbReference>
<protein>
    <submittedName>
        <fullName evidence="1">Uncharacterized protein</fullName>
    </submittedName>
</protein>